<feature type="domain" description="Response regulatory" evidence="6">
    <location>
        <begin position="3"/>
        <end position="120"/>
    </location>
</feature>
<reference evidence="7" key="1">
    <citation type="submission" date="2020-09" db="EMBL/GenBank/DDBJ databases">
        <title>A novel bacterium of genus Paenibacillus, isolated from South China Sea.</title>
        <authorList>
            <person name="Huang H."/>
            <person name="Mo K."/>
            <person name="Hu Y."/>
        </authorList>
    </citation>
    <scope>NUCLEOTIDE SEQUENCE</scope>
    <source>
        <strain evidence="7">IB182493</strain>
    </source>
</reference>
<dbReference type="AlphaFoldDB" id="A0A927H509"/>
<dbReference type="PROSITE" id="PS50110">
    <property type="entry name" value="RESPONSE_REGULATORY"/>
    <property type="match status" value="1"/>
</dbReference>
<keyword evidence="3" id="KW-0804">Transcription</keyword>
<dbReference type="PANTHER" id="PTHR43280:SF28">
    <property type="entry name" value="HTH-TYPE TRANSCRIPTIONAL ACTIVATOR RHAS"/>
    <property type="match status" value="1"/>
</dbReference>
<evidence type="ECO:0000313" key="7">
    <source>
        <dbReference type="EMBL" id="MBD2868981.1"/>
    </source>
</evidence>
<dbReference type="GO" id="GO:0000160">
    <property type="term" value="P:phosphorelay signal transduction system"/>
    <property type="evidence" value="ECO:0007669"/>
    <property type="project" value="InterPro"/>
</dbReference>
<evidence type="ECO:0000313" key="8">
    <source>
        <dbReference type="Proteomes" id="UP000632125"/>
    </source>
</evidence>
<accession>A0A927H509</accession>
<dbReference type="RefSeq" id="WP_190860730.1">
    <property type="nucleotide sequence ID" value="NZ_JACXIY010000013.1"/>
</dbReference>
<dbReference type="InterPro" id="IPR001789">
    <property type="entry name" value="Sig_transdc_resp-reg_receiver"/>
</dbReference>
<dbReference type="SMART" id="SM00342">
    <property type="entry name" value="HTH_ARAC"/>
    <property type="match status" value="1"/>
</dbReference>
<protein>
    <submittedName>
        <fullName evidence="7">Response regulator</fullName>
    </submittedName>
</protein>
<evidence type="ECO:0000256" key="2">
    <source>
        <dbReference type="ARBA" id="ARBA00023125"/>
    </source>
</evidence>
<name>A0A927H509_9BACL</name>
<dbReference type="PROSITE" id="PS00041">
    <property type="entry name" value="HTH_ARAC_FAMILY_1"/>
    <property type="match status" value="1"/>
</dbReference>
<dbReference type="SUPFAM" id="SSF52172">
    <property type="entry name" value="CheY-like"/>
    <property type="match status" value="1"/>
</dbReference>
<evidence type="ECO:0000259" key="6">
    <source>
        <dbReference type="PROSITE" id="PS50110"/>
    </source>
</evidence>
<dbReference type="SUPFAM" id="SSF46689">
    <property type="entry name" value="Homeodomain-like"/>
    <property type="match status" value="2"/>
</dbReference>
<feature type="modified residue" description="4-aspartylphosphate" evidence="4">
    <location>
        <position position="55"/>
    </location>
</feature>
<dbReference type="InterPro" id="IPR011006">
    <property type="entry name" value="CheY-like_superfamily"/>
</dbReference>
<dbReference type="InterPro" id="IPR018062">
    <property type="entry name" value="HTH_AraC-typ_CS"/>
</dbReference>
<sequence length="535" mass="61620">MYKLLIVEDEEIFRNVLPVIVDWKAIGFEVAGVCENGGKALEFLERTEVDAILADIRMPVINGLELAMETKSRYPKTKITLFSAFNEFDYAKQGIECGVDGYILKSEGEDEIVRHFTKLKLVLDQENQMRMTDEAFWMKRESRFKEMLKAYSDTENKKALTNLVNRLFANRPDLRLSLFQLDEYRHLVFSSGADRVESIQALIRGYLYQHIEGQGKGSVIPFQELFCVVWSVPEAEFVPAVMELYGDLKEELWNNKENDEECLALSCIYGDRKDDAHNLCHSFVQLRSSICLHKAYIGDCILHESELGQGGKLSLPFSEQDKRMKEIIPLINGKTYAHVMDYFEALKNQWIAAKYTDIDSIAAFAVKLVFALDKELAERGKRSESLSEKSNGLIKEIGYCETIAMVFSKLEAYVTEAFAELNEETPLRNSRVVDEAIAYIRQHYAEPISLEQLAKYVNVHPVHLSRLFSKDIGKTFKQVLIEVRIEEAKKHLKGIHYRIYEISNLVGYEKPRYFSELFRSMTGLTPLEYREKCKG</sequence>
<dbReference type="SMART" id="SM00448">
    <property type="entry name" value="REC"/>
    <property type="match status" value="1"/>
</dbReference>
<proteinExistence type="predicted"/>
<keyword evidence="4" id="KW-0597">Phosphoprotein</keyword>
<dbReference type="Proteomes" id="UP000632125">
    <property type="component" value="Unassembled WGS sequence"/>
</dbReference>
<dbReference type="CDD" id="cd17536">
    <property type="entry name" value="REC_YesN-like"/>
    <property type="match status" value="1"/>
</dbReference>
<dbReference type="EMBL" id="JACXIY010000013">
    <property type="protein sequence ID" value="MBD2868981.1"/>
    <property type="molecule type" value="Genomic_DNA"/>
</dbReference>
<dbReference type="Pfam" id="PF00072">
    <property type="entry name" value="Response_reg"/>
    <property type="match status" value="1"/>
</dbReference>
<dbReference type="Gene3D" id="1.10.10.60">
    <property type="entry name" value="Homeodomain-like"/>
    <property type="match status" value="2"/>
</dbReference>
<dbReference type="Gene3D" id="3.40.50.2300">
    <property type="match status" value="1"/>
</dbReference>
<evidence type="ECO:0000259" key="5">
    <source>
        <dbReference type="PROSITE" id="PS01124"/>
    </source>
</evidence>
<gene>
    <name evidence="7" type="ORF">IDH41_10360</name>
</gene>
<keyword evidence="2" id="KW-0238">DNA-binding</keyword>
<organism evidence="7 8">
    <name type="scientific">Paenibacillus arenilitoris</name>
    <dbReference type="NCBI Taxonomy" id="2772299"/>
    <lineage>
        <taxon>Bacteria</taxon>
        <taxon>Bacillati</taxon>
        <taxon>Bacillota</taxon>
        <taxon>Bacilli</taxon>
        <taxon>Bacillales</taxon>
        <taxon>Paenibacillaceae</taxon>
        <taxon>Paenibacillus</taxon>
    </lineage>
</organism>
<dbReference type="Pfam" id="PF12833">
    <property type="entry name" value="HTH_18"/>
    <property type="match status" value="1"/>
</dbReference>
<dbReference type="GO" id="GO:0043565">
    <property type="term" value="F:sequence-specific DNA binding"/>
    <property type="evidence" value="ECO:0007669"/>
    <property type="project" value="InterPro"/>
</dbReference>
<keyword evidence="8" id="KW-1185">Reference proteome</keyword>
<dbReference type="InterPro" id="IPR018060">
    <property type="entry name" value="HTH_AraC"/>
</dbReference>
<dbReference type="PANTHER" id="PTHR43280">
    <property type="entry name" value="ARAC-FAMILY TRANSCRIPTIONAL REGULATOR"/>
    <property type="match status" value="1"/>
</dbReference>
<evidence type="ECO:0000256" key="1">
    <source>
        <dbReference type="ARBA" id="ARBA00023015"/>
    </source>
</evidence>
<keyword evidence="1" id="KW-0805">Transcription regulation</keyword>
<comment type="caution">
    <text evidence="7">The sequence shown here is derived from an EMBL/GenBank/DDBJ whole genome shotgun (WGS) entry which is preliminary data.</text>
</comment>
<feature type="domain" description="HTH araC/xylS-type" evidence="5">
    <location>
        <begin position="434"/>
        <end position="532"/>
    </location>
</feature>
<dbReference type="PROSITE" id="PS01124">
    <property type="entry name" value="HTH_ARAC_FAMILY_2"/>
    <property type="match status" value="1"/>
</dbReference>
<dbReference type="GO" id="GO:0003700">
    <property type="term" value="F:DNA-binding transcription factor activity"/>
    <property type="evidence" value="ECO:0007669"/>
    <property type="project" value="InterPro"/>
</dbReference>
<evidence type="ECO:0000256" key="3">
    <source>
        <dbReference type="ARBA" id="ARBA00023163"/>
    </source>
</evidence>
<dbReference type="InterPro" id="IPR009057">
    <property type="entry name" value="Homeodomain-like_sf"/>
</dbReference>
<evidence type="ECO:0000256" key="4">
    <source>
        <dbReference type="PROSITE-ProRule" id="PRU00169"/>
    </source>
</evidence>